<dbReference type="GO" id="GO:0016798">
    <property type="term" value="F:hydrolase activity, acting on glycosyl bonds"/>
    <property type="evidence" value="ECO:0007669"/>
    <property type="project" value="UniProtKB-KW"/>
</dbReference>
<dbReference type="GO" id="GO:0005975">
    <property type="term" value="P:carbohydrate metabolic process"/>
    <property type="evidence" value="ECO:0007669"/>
    <property type="project" value="InterPro"/>
</dbReference>
<dbReference type="Proteomes" id="UP001056426">
    <property type="component" value="Chromosome"/>
</dbReference>
<evidence type="ECO:0000256" key="2">
    <source>
        <dbReference type="ARBA" id="ARBA00023295"/>
    </source>
</evidence>
<feature type="domain" description="Glycosyl hydrolase family 13 catalytic" evidence="3">
    <location>
        <begin position="133"/>
        <end position="530"/>
    </location>
</feature>
<dbReference type="CDD" id="cd11340">
    <property type="entry name" value="AmyAc_bac_CMD_like_3"/>
    <property type="match status" value="1"/>
</dbReference>
<dbReference type="EMBL" id="CP098400">
    <property type="protein sequence ID" value="URW79271.1"/>
    <property type="molecule type" value="Genomic_DNA"/>
</dbReference>
<dbReference type="InterPro" id="IPR015171">
    <property type="entry name" value="Cyc-maltodext_N"/>
</dbReference>
<organism evidence="4 5">
    <name type="scientific">Xiashengella succiniciproducens</name>
    <dbReference type="NCBI Taxonomy" id="2949635"/>
    <lineage>
        <taxon>Bacteria</taxon>
        <taxon>Pseudomonadati</taxon>
        <taxon>Bacteroidota</taxon>
        <taxon>Bacteroidia</taxon>
        <taxon>Marinilabiliales</taxon>
        <taxon>Marinilabiliaceae</taxon>
        <taxon>Xiashengella</taxon>
    </lineage>
</organism>
<name>A0A9J6ZP32_9BACT</name>
<dbReference type="InterPro" id="IPR014756">
    <property type="entry name" value="Ig_E-set"/>
</dbReference>
<dbReference type="AlphaFoldDB" id="A0A9J6ZP32"/>
<evidence type="ECO:0000259" key="3">
    <source>
        <dbReference type="SMART" id="SM00642"/>
    </source>
</evidence>
<dbReference type="SUPFAM" id="SSF51445">
    <property type="entry name" value="(Trans)glycosidases"/>
    <property type="match status" value="1"/>
</dbReference>
<reference evidence="4" key="1">
    <citation type="submission" date="2022-05" db="EMBL/GenBank/DDBJ databases">
        <authorList>
            <person name="Sun X."/>
        </authorList>
    </citation>
    <scope>NUCLEOTIDE SEQUENCE</scope>
    <source>
        <strain evidence="4">Ai-910</strain>
    </source>
</reference>
<gene>
    <name evidence="4" type="ORF">M9189_10435</name>
</gene>
<dbReference type="RefSeq" id="WP_250723029.1">
    <property type="nucleotide sequence ID" value="NZ_CP098400.1"/>
</dbReference>
<keyword evidence="2" id="KW-0326">Glycosidase</keyword>
<dbReference type="InterPro" id="IPR017853">
    <property type="entry name" value="GH"/>
</dbReference>
<dbReference type="Gene3D" id="3.20.20.80">
    <property type="entry name" value="Glycosidases"/>
    <property type="match status" value="1"/>
</dbReference>
<accession>A0A9J6ZP32</accession>
<evidence type="ECO:0000313" key="5">
    <source>
        <dbReference type="Proteomes" id="UP001056426"/>
    </source>
</evidence>
<dbReference type="Gene3D" id="2.60.40.1180">
    <property type="entry name" value="Golgi alpha-mannosidase II"/>
    <property type="match status" value="1"/>
</dbReference>
<dbReference type="InterPro" id="IPR013780">
    <property type="entry name" value="Glyco_hydro_b"/>
</dbReference>
<evidence type="ECO:0000313" key="4">
    <source>
        <dbReference type="EMBL" id="URW79271.1"/>
    </source>
</evidence>
<evidence type="ECO:0000256" key="1">
    <source>
        <dbReference type="ARBA" id="ARBA00022801"/>
    </source>
</evidence>
<dbReference type="InterPro" id="IPR006047">
    <property type="entry name" value="GH13_cat_dom"/>
</dbReference>
<proteinExistence type="predicted"/>
<dbReference type="KEGG" id="alkq:M9189_10435"/>
<dbReference type="PANTHER" id="PTHR10357">
    <property type="entry name" value="ALPHA-AMYLASE FAMILY MEMBER"/>
    <property type="match status" value="1"/>
</dbReference>
<keyword evidence="5" id="KW-1185">Reference proteome</keyword>
<keyword evidence="1 4" id="KW-0378">Hydrolase</keyword>
<dbReference type="InterPro" id="IPR013783">
    <property type="entry name" value="Ig-like_fold"/>
</dbReference>
<reference evidence="4" key="2">
    <citation type="submission" date="2022-06" db="EMBL/GenBank/DDBJ databases">
        <title>Xiashengella guii gen. nov. sp. nov., a bacterium isolated form anaerobic digestion tank.</title>
        <authorList>
            <person name="Huang H."/>
        </authorList>
    </citation>
    <scope>NUCLEOTIDE SEQUENCE</scope>
    <source>
        <strain evidence="4">Ai-910</strain>
    </source>
</reference>
<dbReference type="SMART" id="SM00642">
    <property type="entry name" value="Aamy"/>
    <property type="match status" value="1"/>
</dbReference>
<dbReference type="Pfam" id="PF10438">
    <property type="entry name" value="Cyc-maltodext_C"/>
    <property type="match status" value="1"/>
</dbReference>
<dbReference type="Pfam" id="PF00128">
    <property type="entry name" value="Alpha-amylase"/>
    <property type="match status" value="1"/>
</dbReference>
<dbReference type="InterPro" id="IPR019492">
    <property type="entry name" value="Cyclo-malto-dextrinase_C"/>
</dbReference>
<protein>
    <submittedName>
        <fullName evidence="4">Glycoside hydrolase family 13 protein</fullName>
    </submittedName>
</protein>
<sequence>MHKRKLTGLLLIVTMVMFCASLKAQKPERIEPPSWWIGFQEPKVQLLVYGKDISTLKPSITYPGVSLERVILVENPNYLFLDLSISPEAKPGKVEIAFKKGTKTISKGSIDLKEREKGSAQREGFNQSDAIYLIMPDRFANAITDNDAVAGMREGLNRQDPYGRHGGDLEGIRQHLDYVQSLGFTSIWLNPVLENDQPESSYHGYAITDFYKVDPRFGRNEDYKKFVDDCRSRGIKVIMDMVFNHCGSMHWWMNDLPEKDWINVFPEYTPSNYRLSTVADPYAAKADIELTTRGWFATAMPDLNLQNELMKNYMIQNSIWWIEYSGLQGIRMDTYPYPDKHGMADWILRLKKEYPDFSVVGETWITQASKLVYWQKDFPNKDGYNSHLEYLMDFPMADALTRAFNEGEGWDTGLQRLYDVLADDHLYRYPLNMVVFAENHDMGRMAHFYGGDLRKMKMAAAFVATVRGIPQWYYGSELLMEGDGAKSHGAIRQDFPGGWPGDQINAFTKEGRTDSQNEMVNYLSALFQYRKASKVLHEGNTLHFVPLNEVYVYFRYLGDEAVMVMMNNNDSHDRMVDMSRFEEILKNYGSGTEVVTGQKYNLDTITVPAKSALIIELHK</sequence>
<dbReference type="SUPFAM" id="SSF51011">
    <property type="entry name" value="Glycosyl hydrolase domain"/>
    <property type="match status" value="1"/>
</dbReference>
<dbReference type="Gene3D" id="2.60.40.10">
    <property type="entry name" value="Immunoglobulins"/>
    <property type="match status" value="1"/>
</dbReference>
<dbReference type="Pfam" id="PF09087">
    <property type="entry name" value="Cyc-maltodext_N"/>
    <property type="match status" value="1"/>
</dbReference>
<dbReference type="PANTHER" id="PTHR10357:SF210">
    <property type="entry name" value="MALTODEXTRIN GLUCOSIDASE"/>
    <property type="match status" value="1"/>
</dbReference>
<dbReference type="SUPFAM" id="SSF81296">
    <property type="entry name" value="E set domains"/>
    <property type="match status" value="1"/>
</dbReference>